<dbReference type="SUPFAM" id="SSF53901">
    <property type="entry name" value="Thiolase-like"/>
    <property type="match status" value="1"/>
</dbReference>
<name>A0A2T7BNX4_9BACT</name>
<dbReference type="Pfam" id="PF13723">
    <property type="entry name" value="Ketoacyl-synt_2"/>
    <property type="match status" value="1"/>
</dbReference>
<protein>
    <recommendedName>
        <fullName evidence="1">Beta-ketoacyl synthase-like N-terminal domain-containing protein</fullName>
    </recommendedName>
</protein>
<evidence type="ECO:0000259" key="1">
    <source>
        <dbReference type="Pfam" id="PF13723"/>
    </source>
</evidence>
<keyword evidence="3" id="KW-1185">Reference proteome</keyword>
<accession>A0A2T7BNX4</accession>
<comment type="caution">
    <text evidence="2">The sequence shown here is derived from an EMBL/GenBank/DDBJ whole genome shotgun (WGS) entry which is preliminary data.</text>
</comment>
<dbReference type="GO" id="GO:0016746">
    <property type="term" value="F:acyltransferase activity"/>
    <property type="evidence" value="ECO:0007669"/>
    <property type="project" value="InterPro"/>
</dbReference>
<dbReference type="OrthoDB" id="1404523at2"/>
<dbReference type="Proteomes" id="UP000244450">
    <property type="component" value="Unassembled WGS sequence"/>
</dbReference>
<sequence>MNFPCYIQHQCAISPQHTFKADIFSAPLVTTDDNMLQVLPPDYAGLIPPNALRRMSKVLKMGLATAVQCLADAGHPQPDAIITGTGKGSLQDMEKFIKDIVTYQETALNPTQFIQSTFNAVNGLIALQQQNTRYNNTFVHRGLSFESALLDAMLQLAEGKQLVLLGGFDEVTADQFQIKSHSGWWKKEKIHSADLLQHVSPGTIAGEGAAFFLLGDQPAANSYAKIAGIRLLNRPGAAKLEGALQTLLATHQVQPDLLLSGRNGDSNYQHFYEQISAALPGVPEVSFKPLSGEYETAHAFGMWLGAEMIKAGKAPQQWFPADTPWPSKLENVLLYNQYYGEQHAFILLQKMA</sequence>
<feature type="domain" description="Beta-ketoacyl synthase-like N-terminal" evidence="1">
    <location>
        <begin position="45"/>
        <end position="178"/>
    </location>
</feature>
<evidence type="ECO:0000313" key="2">
    <source>
        <dbReference type="EMBL" id="PUZ29340.1"/>
    </source>
</evidence>
<evidence type="ECO:0000313" key="3">
    <source>
        <dbReference type="Proteomes" id="UP000244450"/>
    </source>
</evidence>
<dbReference type="AlphaFoldDB" id="A0A2T7BNX4"/>
<gene>
    <name evidence="2" type="ORF">DCC81_07740</name>
</gene>
<dbReference type="Gene3D" id="3.40.47.10">
    <property type="match status" value="1"/>
</dbReference>
<proteinExistence type="predicted"/>
<dbReference type="EMBL" id="QCYK01000001">
    <property type="protein sequence ID" value="PUZ29340.1"/>
    <property type="molecule type" value="Genomic_DNA"/>
</dbReference>
<reference evidence="2 3" key="1">
    <citation type="submission" date="2018-04" db="EMBL/GenBank/DDBJ databases">
        <title>Chitinophaga fuyangensis sp. nov., isolated from soil in a chemical factory.</title>
        <authorList>
            <person name="Chen K."/>
        </authorList>
    </citation>
    <scope>NUCLEOTIDE SEQUENCE [LARGE SCALE GENOMIC DNA]</scope>
    <source>
        <strain evidence="2 3">LY-1</strain>
    </source>
</reference>
<organism evidence="2 3">
    <name type="scientific">Chitinophaga parva</name>
    <dbReference type="NCBI Taxonomy" id="2169414"/>
    <lineage>
        <taxon>Bacteria</taxon>
        <taxon>Pseudomonadati</taxon>
        <taxon>Bacteroidota</taxon>
        <taxon>Chitinophagia</taxon>
        <taxon>Chitinophagales</taxon>
        <taxon>Chitinophagaceae</taxon>
        <taxon>Chitinophaga</taxon>
    </lineage>
</organism>
<dbReference type="InterPro" id="IPR014030">
    <property type="entry name" value="Ketoacyl_synth_N"/>
</dbReference>
<dbReference type="InterPro" id="IPR016039">
    <property type="entry name" value="Thiolase-like"/>
</dbReference>
<dbReference type="RefSeq" id="WP_108685978.1">
    <property type="nucleotide sequence ID" value="NZ_QCYK01000001.1"/>
</dbReference>